<keyword evidence="2" id="KW-0238">DNA-binding</keyword>
<protein>
    <recommendedName>
        <fullName evidence="4">HTH marR-type domain-containing protein</fullName>
    </recommendedName>
</protein>
<proteinExistence type="predicted"/>
<evidence type="ECO:0000256" key="1">
    <source>
        <dbReference type="ARBA" id="ARBA00023015"/>
    </source>
</evidence>
<evidence type="ECO:0000256" key="2">
    <source>
        <dbReference type="ARBA" id="ARBA00023125"/>
    </source>
</evidence>
<evidence type="ECO:0000256" key="3">
    <source>
        <dbReference type="ARBA" id="ARBA00023163"/>
    </source>
</evidence>
<accession>A0A248TJI4</accession>
<dbReference type="PANTHER" id="PTHR42756">
    <property type="entry name" value="TRANSCRIPTIONAL REGULATOR, MARR"/>
    <property type="match status" value="1"/>
</dbReference>
<evidence type="ECO:0000313" key="5">
    <source>
        <dbReference type="EMBL" id="ASV68289.1"/>
    </source>
</evidence>
<dbReference type="Proteomes" id="UP000215137">
    <property type="component" value="Chromosome"/>
</dbReference>
<dbReference type="Gene3D" id="1.10.10.10">
    <property type="entry name" value="Winged helix-like DNA-binding domain superfamily/Winged helix DNA-binding domain"/>
    <property type="match status" value="1"/>
</dbReference>
<evidence type="ECO:0000313" key="6">
    <source>
        <dbReference type="Proteomes" id="UP000215137"/>
    </source>
</evidence>
<dbReference type="GO" id="GO:0003700">
    <property type="term" value="F:DNA-binding transcription factor activity"/>
    <property type="evidence" value="ECO:0007669"/>
    <property type="project" value="InterPro"/>
</dbReference>
<dbReference type="GO" id="GO:0003677">
    <property type="term" value="F:DNA binding"/>
    <property type="evidence" value="ECO:0007669"/>
    <property type="project" value="UniProtKB-KW"/>
</dbReference>
<dbReference type="InterPro" id="IPR036388">
    <property type="entry name" value="WH-like_DNA-bd_sf"/>
</dbReference>
<dbReference type="AlphaFoldDB" id="A0A248TJI4"/>
<organism evidence="5 6">
    <name type="scientific">Cytobacillus kochii</name>
    <dbReference type="NCBI Taxonomy" id="859143"/>
    <lineage>
        <taxon>Bacteria</taxon>
        <taxon>Bacillati</taxon>
        <taxon>Bacillota</taxon>
        <taxon>Bacilli</taxon>
        <taxon>Bacillales</taxon>
        <taxon>Bacillaceae</taxon>
        <taxon>Cytobacillus</taxon>
    </lineage>
</organism>
<dbReference type="PROSITE" id="PS50995">
    <property type="entry name" value="HTH_MARR_2"/>
    <property type="match status" value="1"/>
</dbReference>
<dbReference type="Pfam" id="PF01047">
    <property type="entry name" value="MarR"/>
    <property type="match status" value="1"/>
</dbReference>
<sequence length="185" mass="21876">MNTMVRNLKKVENGIDISLNSRYYCLIFKIIKLKIKSEAMKMVHKKTLDSFACLMQTNRYMQDQMKDWLHKYKLTFTEYSVLQVLHQKGRQSVQQISKSVWLTSGSMTYVIDRLQEKGYLSRSDCKEDRRVVFVTITNAGKELMDLISSYLLERISTLFQQTTEEEQQLLIHILHKITQNKLTHT</sequence>
<gene>
    <name evidence="5" type="ORF">CKF48_13720</name>
</gene>
<dbReference type="InterPro" id="IPR036390">
    <property type="entry name" value="WH_DNA-bd_sf"/>
</dbReference>
<dbReference type="SMART" id="SM00347">
    <property type="entry name" value="HTH_MARR"/>
    <property type="match status" value="1"/>
</dbReference>
<dbReference type="PANTHER" id="PTHR42756:SF1">
    <property type="entry name" value="TRANSCRIPTIONAL REPRESSOR OF EMRAB OPERON"/>
    <property type="match status" value="1"/>
</dbReference>
<dbReference type="PRINTS" id="PR00598">
    <property type="entry name" value="HTHMARR"/>
</dbReference>
<keyword evidence="1" id="KW-0805">Transcription regulation</keyword>
<dbReference type="InterPro" id="IPR000835">
    <property type="entry name" value="HTH_MarR-typ"/>
</dbReference>
<keyword evidence="6" id="KW-1185">Reference proteome</keyword>
<dbReference type="EMBL" id="CP022983">
    <property type="protein sequence ID" value="ASV68289.1"/>
    <property type="molecule type" value="Genomic_DNA"/>
</dbReference>
<name>A0A248TJI4_9BACI</name>
<feature type="domain" description="HTH marR-type" evidence="4">
    <location>
        <begin position="47"/>
        <end position="179"/>
    </location>
</feature>
<evidence type="ECO:0000259" key="4">
    <source>
        <dbReference type="PROSITE" id="PS50995"/>
    </source>
</evidence>
<reference evidence="5 6" key="1">
    <citation type="submission" date="2017-08" db="EMBL/GenBank/DDBJ databases">
        <title>Complete Genome Sequence of Bacillus kochii Oregon-R-modENCODE STRAIN BDGP4, isolated from Drosophila melanogaster gut.</title>
        <authorList>
            <person name="Wan K.H."/>
            <person name="Yu C."/>
            <person name="Park S."/>
            <person name="Hammonds A.S."/>
            <person name="Booth B.W."/>
            <person name="Celniker S.E."/>
        </authorList>
    </citation>
    <scope>NUCLEOTIDE SEQUENCE [LARGE SCALE GENOMIC DNA]</scope>
    <source>
        <strain evidence="5 6">BDGP4</strain>
    </source>
</reference>
<dbReference type="SUPFAM" id="SSF46785">
    <property type="entry name" value="Winged helix' DNA-binding domain"/>
    <property type="match status" value="1"/>
</dbReference>
<keyword evidence="3" id="KW-0804">Transcription</keyword>
<dbReference type="KEGG" id="bko:CKF48_13720"/>